<dbReference type="GeneID" id="20525679"/>
<dbReference type="SMART" id="SM00318">
    <property type="entry name" value="SNc"/>
    <property type="match status" value="1"/>
</dbReference>
<feature type="region of interest" description="Disordered" evidence="4">
    <location>
        <begin position="11"/>
        <end position="30"/>
    </location>
</feature>
<evidence type="ECO:0000256" key="4">
    <source>
        <dbReference type="SAM" id="MobiDB-lite"/>
    </source>
</evidence>
<dbReference type="PANTHER" id="PTHR12302">
    <property type="entry name" value="EBNA2 BINDING PROTEIN P100"/>
    <property type="match status" value="1"/>
</dbReference>
<keyword evidence="2" id="KW-0255">Endonuclease</keyword>
<feature type="compositionally biased region" description="Low complexity" evidence="4">
    <location>
        <begin position="317"/>
        <end position="337"/>
    </location>
</feature>
<reference evidence="6" key="1">
    <citation type="submission" date="2013-04" db="EMBL/GenBank/DDBJ databases">
        <title>The Genome Sequence of Fonticula alba ATCC 38817.</title>
        <authorList>
            <consortium name="The Broad Institute Genomics Platform"/>
            <person name="Russ C."/>
            <person name="Cuomo C."/>
            <person name="Burger G."/>
            <person name="Gray M.W."/>
            <person name="Holland P.W.H."/>
            <person name="King N."/>
            <person name="Lang F.B.F."/>
            <person name="Roger A.J."/>
            <person name="Ruiz-Trillo I."/>
            <person name="Brown M."/>
            <person name="Walker B."/>
            <person name="Young S."/>
            <person name="Zeng Q."/>
            <person name="Gargeya S."/>
            <person name="Fitzgerald M."/>
            <person name="Haas B."/>
            <person name="Abouelleil A."/>
            <person name="Allen A.W."/>
            <person name="Alvarado L."/>
            <person name="Arachchi H.M."/>
            <person name="Berlin A.M."/>
            <person name="Chapman S.B."/>
            <person name="Gainer-Dewar J."/>
            <person name="Goldberg J."/>
            <person name="Griggs A."/>
            <person name="Gujja S."/>
            <person name="Hansen M."/>
            <person name="Howarth C."/>
            <person name="Imamovic A."/>
            <person name="Ireland A."/>
            <person name="Larimer J."/>
            <person name="McCowan C."/>
            <person name="Murphy C."/>
            <person name="Pearson M."/>
            <person name="Poon T.W."/>
            <person name="Priest M."/>
            <person name="Roberts A."/>
            <person name="Saif S."/>
            <person name="Shea T."/>
            <person name="Sisk P."/>
            <person name="Sykes S."/>
            <person name="Wortman J."/>
            <person name="Nusbaum C."/>
            <person name="Birren B."/>
        </authorList>
    </citation>
    <scope>NUCLEOTIDE SEQUENCE [LARGE SCALE GENOMIC DNA]</scope>
    <source>
        <strain evidence="6">ATCC 38817</strain>
    </source>
</reference>
<dbReference type="Pfam" id="PF00565">
    <property type="entry name" value="SNase"/>
    <property type="match status" value="1"/>
</dbReference>
<dbReference type="Proteomes" id="UP000030693">
    <property type="component" value="Unassembled WGS sequence"/>
</dbReference>
<evidence type="ECO:0000259" key="5">
    <source>
        <dbReference type="PROSITE" id="PS50830"/>
    </source>
</evidence>
<keyword evidence="3" id="KW-0378">Hydrolase</keyword>
<feature type="region of interest" description="Disordered" evidence="4">
    <location>
        <begin position="569"/>
        <end position="613"/>
    </location>
</feature>
<organism evidence="6">
    <name type="scientific">Fonticula alba</name>
    <name type="common">Slime mold</name>
    <dbReference type="NCBI Taxonomy" id="691883"/>
    <lineage>
        <taxon>Eukaryota</taxon>
        <taxon>Rotosphaerida</taxon>
        <taxon>Fonticulaceae</taxon>
        <taxon>Fonticula</taxon>
    </lineage>
</organism>
<dbReference type="OrthoDB" id="430293at2759"/>
<keyword evidence="1" id="KW-0540">Nuclease</keyword>
<evidence type="ECO:0000313" key="6">
    <source>
        <dbReference type="EMBL" id="KCV73417.1"/>
    </source>
</evidence>
<gene>
    <name evidence="6" type="ORF">H696_00954</name>
</gene>
<dbReference type="PROSITE" id="PS50830">
    <property type="entry name" value="TNASE_3"/>
    <property type="match status" value="1"/>
</dbReference>
<keyword evidence="7" id="KW-1185">Reference proteome</keyword>
<dbReference type="GO" id="GO:0016787">
    <property type="term" value="F:hydrolase activity"/>
    <property type="evidence" value="ECO:0007669"/>
    <property type="project" value="UniProtKB-KW"/>
</dbReference>
<dbReference type="AlphaFoldDB" id="A0A058ZIS4"/>
<dbReference type="EMBL" id="KB932201">
    <property type="protein sequence ID" value="KCV73417.1"/>
    <property type="molecule type" value="Genomic_DNA"/>
</dbReference>
<dbReference type="SUPFAM" id="SSF50199">
    <property type="entry name" value="Staphylococcal nuclease"/>
    <property type="match status" value="1"/>
</dbReference>
<feature type="compositionally biased region" description="Pro residues" evidence="4">
    <location>
        <begin position="414"/>
        <end position="428"/>
    </location>
</feature>
<dbReference type="InterPro" id="IPR035437">
    <property type="entry name" value="SNase_OB-fold_sf"/>
</dbReference>
<feature type="compositionally biased region" description="Pro residues" evidence="4">
    <location>
        <begin position="632"/>
        <end position="642"/>
    </location>
</feature>
<dbReference type="InterPro" id="IPR016071">
    <property type="entry name" value="Staphylococal_nuclease_OB-fold"/>
</dbReference>
<feature type="region of interest" description="Disordered" evidence="4">
    <location>
        <begin position="303"/>
        <end position="350"/>
    </location>
</feature>
<dbReference type="GO" id="GO:0004519">
    <property type="term" value="F:endonuclease activity"/>
    <property type="evidence" value="ECO:0007669"/>
    <property type="project" value="UniProtKB-KW"/>
</dbReference>
<feature type="region of interest" description="Disordered" evidence="4">
    <location>
        <begin position="625"/>
        <end position="644"/>
    </location>
</feature>
<proteinExistence type="predicted"/>
<feature type="region of interest" description="Disordered" evidence="4">
    <location>
        <begin position="507"/>
        <end position="528"/>
    </location>
</feature>
<dbReference type="RefSeq" id="XP_009493118.1">
    <property type="nucleotide sequence ID" value="XM_009494843.1"/>
</dbReference>
<name>A0A058ZIS4_FONAL</name>
<feature type="domain" description="TNase-like" evidence="5">
    <location>
        <begin position="44"/>
        <end position="206"/>
    </location>
</feature>
<evidence type="ECO:0000256" key="3">
    <source>
        <dbReference type="ARBA" id="ARBA00022801"/>
    </source>
</evidence>
<feature type="region of interest" description="Disordered" evidence="4">
    <location>
        <begin position="453"/>
        <end position="491"/>
    </location>
</feature>
<evidence type="ECO:0000313" key="7">
    <source>
        <dbReference type="Proteomes" id="UP000030693"/>
    </source>
</evidence>
<feature type="compositionally biased region" description="Gly residues" evidence="4">
    <location>
        <begin position="307"/>
        <end position="316"/>
    </location>
</feature>
<dbReference type="PANTHER" id="PTHR12302:SF3">
    <property type="entry name" value="SERINE_THREONINE-PROTEIN KINASE 31"/>
    <property type="match status" value="1"/>
</dbReference>
<feature type="compositionally biased region" description="Low complexity" evidence="4">
    <location>
        <begin position="584"/>
        <end position="613"/>
    </location>
</feature>
<dbReference type="STRING" id="691883.A0A058ZIS4"/>
<feature type="region of interest" description="Disordered" evidence="4">
    <location>
        <begin position="411"/>
        <end position="437"/>
    </location>
</feature>
<evidence type="ECO:0000256" key="2">
    <source>
        <dbReference type="ARBA" id="ARBA00022759"/>
    </source>
</evidence>
<feature type="compositionally biased region" description="Basic residues" evidence="4">
    <location>
        <begin position="465"/>
        <end position="479"/>
    </location>
</feature>
<dbReference type="Gene3D" id="2.40.50.90">
    <property type="match status" value="1"/>
</dbReference>
<evidence type="ECO:0000256" key="1">
    <source>
        <dbReference type="ARBA" id="ARBA00022722"/>
    </source>
</evidence>
<accession>A0A058ZIS4</accession>
<sequence length="787" mass="81704">MTDLPKDYFKPTAIMGKSPSEDVKSPAKPSGALLSGGSVEDLPSVIHGFVTEVKECGSVHIYRLPSTFLRFAASSFFPMSTYFLDKMKTDYLVIRPAGFDSPSRTYNRRLAEPLSASALKRLRDITEGRLVAIEPHRVDRYGRLVGTLFSHSRLAPLHLIDVAADIVKRGLGVVYNGHGDLSASRVQFLEYLQENAREKHLGIWTRVDGHYVQPKSHKRDPICPGALQVTRAPPTGNDIDFGTGLDSSKSPLLFSVCSQSSGQCDNCPLLLGETDPSVLSLCARATEMDPKELAALLASRTSSISRSGGGDGGGGSSSASTVAAGAGTPAGAGSRAGVLGSGPGSRADALGDSVQPLVYHYRRSPETGRFVAVPAAPSPYYMPHEAPAPLGQPAPAYYPYHYHATAAVATAAAAPPPPPPPSQPPPKVPHTDCMHPSPLVHFAESSAVGYHHHHHHHASLSYHPHPGHGHASSHGHTLHHYPTGPEPASNYMEVFDESPEEVLATAPAASVPPLGSTLPGGETADMGEDPHQPLMYYQYFVPSSHPVPFHDAPHFPGYPMYLSPGTGEYVAGPEGEAQPDGSSASPGAGEPTATAPPANASTDGGSSSGAAGAAASAGAATTGSAGAAAATPRPPASGPPGGSPAAMAAGLGAVAYHHQFAFPPPSQQHHMLTAAAPAQPSMHAGPPFAGTGFAPPAPHYYLHHRSYGTLAARPVSADGSSPVGLVSSMACMGRRFFSSMPALPGANSLSPSPSHMLALCRLPAGSRSALASALPRLAHRALLLLRR</sequence>
<protein>
    <recommendedName>
        <fullName evidence="5">TNase-like domain-containing protein</fullName>
    </recommendedName>
</protein>